<name>A0A644TIH3_9ZZZZ</name>
<feature type="transmembrane region" description="Helical" evidence="1">
    <location>
        <begin position="105"/>
        <end position="125"/>
    </location>
</feature>
<organism evidence="2">
    <name type="scientific">bioreactor metagenome</name>
    <dbReference type="NCBI Taxonomy" id="1076179"/>
    <lineage>
        <taxon>unclassified sequences</taxon>
        <taxon>metagenomes</taxon>
        <taxon>ecological metagenomes</taxon>
    </lineage>
</organism>
<accession>A0A644TIH3</accession>
<comment type="caution">
    <text evidence="2">The sequence shown here is derived from an EMBL/GenBank/DDBJ whole genome shotgun (WGS) entry which is preliminary data.</text>
</comment>
<keyword evidence="1" id="KW-1133">Transmembrane helix</keyword>
<sequence>MDQDIEHKGIISDIQNNIIRVTIVSKSMCASCHAKGACISSDSKEKIIEVKTNDESNFKIGDEVVVCMGKKIGVKAVLIGFFFPFIILIACFILSYNFIFAKNEVLPSLLAMITVGIYYFIIYLFRNRVEKNIHFYIK</sequence>
<evidence type="ECO:0000256" key="1">
    <source>
        <dbReference type="SAM" id="Phobius"/>
    </source>
</evidence>
<gene>
    <name evidence="2" type="ORF">SDC9_12361</name>
</gene>
<dbReference type="PANTHER" id="PTHR35867:SF1">
    <property type="entry name" value="PROTEIN RSEC"/>
    <property type="match status" value="1"/>
</dbReference>
<feature type="transmembrane region" description="Helical" evidence="1">
    <location>
        <begin position="76"/>
        <end position="99"/>
    </location>
</feature>
<protein>
    <submittedName>
        <fullName evidence="2">Uncharacterized protein</fullName>
    </submittedName>
</protein>
<dbReference type="InterPro" id="IPR007359">
    <property type="entry name" value="SigmaE_reg_RseC_MucC"/>
</dbReference>
<dbReference type="EMBL" id="VSSQ01000033">
    <property type="protein sequence ID" value="MPL66674.1"/>
    <property type="molecule type" value="Genomic_DNA"/>
</dbReference>
<reference evidence="2" key="1">
    <citation type="submission" date="2019-08" db="EMBL/GenBank/DDBJ databases">
        <authorList>
            <person name="Kucharzyk K."/>
            <person name="Murdoch R.W."/>
            <person name="Higgins S."/>
            <person name="Loffler F."/>
        </authorList>
    </citation>
    <scope>NUCLEOTIDE SEQUENCE</scope>
</reference>
<dbReference type="PANTHER" id="PTHR35867">
    <property type="entry name" value="PROTEIN RSEC"/>
    <property type="match status" value="1"/>
</dbReference>
<proteinExistence type="predicted"/>
<evidence type="ECO:0000313" key="2">
    <source>
        <dbReference type="EMBL" id="MPL66674.1"/>
    </source>
</evidence>
<keyword evidence="1" id="KW-0472">Membrane</keyword>
<dbReference type="AlphaFoldDB" id="A0A644TIH3"/>
<keyword evidence="1" id="KW-0812">Transmembrane</keyword>
<dbReference type="Pfam" id="PF04246">
    <property type="entry name" value="RseC_MucC"/>
    <property type="match status" value="1"/>
</dbReference>